<keyword evidence="7" id="KW-0963">Cytoplasm</keyword>
<comment type="catalytic activity">
    <reaction evidence="1">
        <text>S-ubiquitinyl-[E2 ubiquitin-conjugating enzyme]-L-cysteine + [acceptor protein]-L-lysine = [E2 ubiquitin-conjugating enzyme]-L-cysteine + N(6)-ubiquitinyl-[acceptor protein]-L-lysine.</text>
        <dbReference type="EC" id="2.3.2.27"/>
    </reaction>
</comment>
<evidence type="ECO:0000256" key="11">
    <source>
        <dbReference type="ARBA" id="ARBA00022771"/>
    </source>
</evidence>
<evidence type="ECO:0000256" key="18">
    <source>
        <dbReference type="ARBA" id="ARBA00057081"/>
    </source>
</evidence>
<dbReference type="Pfam" id="PF14570">
    <property type="entry name" value="zf-RING_4"/>
    <property type="match status" value="1"/>
</dbReference>
<feature type="region of interest" description="Disordered" evidence="28">
    <location>
        <begin position="335"/>
        <end position="365"/>
    </location>
</feature>
<dbReference type="InterPro" id="IPR013083">
    <property type="entry name" value="Znf_RING/FYVE/PHD"/>
</dbReference>
<dbReference type="Gene3D" id="3.30.70.330">
    <property type="match status" value="1"/>
</dbReference>
<evidence type="ECO:0000256" key="2">
    <source>
        <dbReference type="ARBA" id="ARBA00004123"/>
    </source>
</evidence>
<evidence type="ECO:0000256" key="26">
    <source>
        <dbReference type="PROSITE-ProRule" id="PRU00723"/>
    </source>
</evidence>
<dbReference type="FunFam" id="3.30.40.10:FF:000006">
    <property type="entry name" value="CCR4-NOT transcription complex subunit 4"/>
    <property type="match status" value="1"/>
</dbReference>
<dbReference type="GO" id="GO:0061630">
    <property type="term" value="F:ubiquitin protein ligase activity"/>
    <property type="evidence" value="ECO:0007669"/>
    <property type="project" value="UniProtKB-EC"/>
</dbReference>
<dbReference type="GO" id="GO:0003723">
    <property type="term" value="F:RNA binding"/>
    <property type="evidence" value="ECO:0007669"/>
    <property type="project" value="UniProtKB-UniRule"/>
</dbReference>
<evidence type="ECO:0000256" key="1">
    <source>
        <dbReference type="ARBA" id="ARBA00000900"/>
    </source>
</evidence>
<evidence type="ECO:0000256" key="12">
    <source>
        <dbReference type="ARBA" id="ARBA00022786"/>
    </source>
</evidence>
<dbReference type="GO" id="GO:0005829">
    <property type="term" value="C:cytosol"/>
    <property type="evidence" value="ECO:0007669"/>
    <property type="project" value="UniProtKB-ARBA"/>
</dbReference>
<dbReference type="PANTHER" id="PTHR12603">
    <property type="entry name" value="CCR4-NOT TRANSCRIPTION COMPLEX RELATED"/>
    <property type="match status" value="1"/>
</dbReference>
<evidence type="ECO:0000256" key="14">
    <source>
        <dbReference type="ARBA" id="ARBA00022843"/>
    </source>
</evidence>
<dbReference type="OMA" id="HWSSRIS"/>
<dbReference type="InterPro" id="IPR003954">
    <property type="entry name" value="RRM_euk-type"/>
</dbReference>
<dbReference type="Pfam" id="PF00076">
    <property type="entry name" value="RRM_1"/>
    <property type="match status" value="1"/>
</dbReference>
<evidence type="ECO:0000259" key="31">
    <source>
        <dbReference type="PROSITE" id="PS50103"/>
    </source>
</evidence>
<comment type="subcellular location">
    <subcellularLocation>
        <location evidence="3">Cytoplasm</location>
    </subcellularLocation>
    <subcellularLocation>
        <location evidence="2">Nucleus</location>
    </subcellularLocation>
</comment>
<reference evidence="32" key="3">
    <citation type="submission" date="2025-09" db="UniProtKB">
        <authorList>
            <consortium name="Ensembl"/>
        </authorList>
    </citation>
    <scope>IDENTIFICATION</scope>
</reference>
<dbReference type="InterPro" id="IPR035979">
    <property type="entry name" value="RBD_domain_sf"/>
</dbReference>
<dbReference type="InterPro" id="IPR039780">
    <property type="entry name" value="Mot2"/>
</dbReference>
<feature type="domain" description="C3H1-type" evidence="31">
    <location>
        <begin position="190"/>
        <end position="217"/>
    </location>
</feature>
<evidence type="ECO:0000256" key="6">
    <source>
        <dbReference type="ARBA" id="ARBA00022481"/>
    </source>
</evidence>
<dbReference type="PROSITE" id="PS50103">
    <property type="entry name" value="ZF_C3H1"/>
    <property type="match status" value="1"/>
</dbReference>
<protein>
    <recommendedName>
        <fullName evidence="20">CCR4-NOT transcription complex subunit 4</fullName>
        <ecNumber evidence="5">2.3.2.27</ecNumber>
    </recommendedName>
    <alternativeName>
        <fullName evidence="23">CCR4-associated factor 4</fullName>
    </alternativeName>
    <alternativeName>
        <fullName evidence="24">E3 ubiquitin-protein ligase CNOT4</fullName>
    </alternativeName>
    <alternativeName>
        <fullName evidence="21">Potential transcriptional repressor NOT4Hp</fullName>
    </alternativeName>
    <alternativeName>
        <fullName evidence="22">RING-type E3 ubiquitin transferase CNOT4</fullName>
    </alternativeName>
</protein>
<evidence type="ECO:0000256" key="21">
    <source>
        <dbReference type="ARBA" id="ARBA00075062"/>
    </source>
</evidence>
<dbReference type="InterPro" id="IPR012677">
    <property type="entry name" value="Nucleotide-bd_a/b_plait_sf"/>
</dbReference>
<evidence type="ECO:0000256" key="25">
    <source>
        <dbReference type="PROSITE-ProRule" id="PRU00176"/>
    </source>
</evidence>
<dbReference type="GO" id="GO:0005634">
    <property type="term" value="C:nucleus"/>
    <property type="evidence" value="ECO:0007669"/>
    <property type="project" value="UniProtKB-SubCell"/>
</dbReference>
<feature type="domain" description="RING-type" evidence="29">
    <location>
        <begin position="14"/>
        <end position="57"/>
    </location>
</feature>
<name>A0A3P8W8D1_CYNSE</name>
<keyword evidence="8" id="KW-0597">Phosphoprotein</keyword>
<dbReference type="Proteomes" id="UP000265120">
    <property type="component" value="Chromosome 6"/>
</dbReference>
<sequence length="649" mass="71159">MSHSPEMKDDPMECPLCMEPLEIDDVNFFPCTCGYQICRFCWHRIRTDENGLCPACRKPYPEDPAVYKPLSQEEIQRIKNEKKQKQNEKKQKVTENRKHLASVRVVQRNLVFVVGLSQRLADPEVLKRPEYFGRFGKIHKVVINNSTSYAGSQGPSASAYVTYIRSEDALRAIQCVNNVVVDGRTLKASLGTTKYCSYFLKSMQCPKPDCMYLHELGDEAASFTKEEMQAGKHQEYEQKLLQDLYKINPSFLQPPACGTEKSKSKSNSTQSPSDKPPESTGLVNGETSQQIPTSDSPSPPPGLTKPGLVVPISLLDLTARSPFEGAAAESQSLFSDNSNFRHPNPLPAGLPPFPSSPRGSSDWPMTPEPQSLFTSDTIPVSSSTDWQAAFGFGSSSKQQDDDLGFDPFDVTRKALADLIEKELSVQDPCTTSPGHLSQASNHGPGLSSATSHHFPSGLPRLPQIHHRPIYSSFSFPGTNRHPWMAVPTRNHLAHLNHSASAASHSNFLDLNLPPQHNTGLGGIPISGIPASAGSSLDCLQDDNPPHWLKSLQALTEMDGPGSSAVPTPQPLHSGLLDAHIPLHHRATWPTFPSAEGAHSPIPGWKENFAEPLYQRIEHCLITGSQGFGRSWHILSTRVILSLPVPLCGA</sequence>
<dbReference type="EC" id="2.3.2.27" evidence="5"/>
<evidence type="ECO:0000256" key="4">
    <source>
        <dbReference type="ARBA" id="ARBA00004906"/>
    </source>
</evidence>
<dbReference type="CDD" id="cd12438">
    <property type="entry name" value="RRM_CNOT4"/>
    <property type="match status" value="1"/>
</dbReference>
<comment type="subunit">
    <text evidence="19">Interacts with CNOT1 via its C-terminus but does not stably associate with the CCR4-NOT complex. Interacts (via RING domain) with UBE2D2. Interacts with ABCE1, PINK1 and PELO.</text>
</comment>
<keyword evidence="17" id="KW-0539">Nucleus</keyword>
<feature type="zinc finger region" description="C3H1-type" evidence="26">
    <location>
        <begin position="190"/>
        <end position="217"/>
    </location>
</feature>
<keyword evidence="12" id="KW-0833">Ubl conjugation pathway</keyword>
<evidence type="ECO:0000256" key="16">
    <source>
        <dbReference type="ARBA" id="ARBA00023054"/>
    </source>
</evidence>
<keyword evidence="10 26" id="KW-0479">Metal-binding</keyword>
<evidence type="ECO:0000256" key="3">
    <source>
        <dbReference type="ARBA" id="ARBA00004496"/>
    </source>
</evidence>
<reference evidence="32" key="2">
    <citation type="submission" date="2025-08" db="UniProtKB">
        <authorList>
            <consortium name="Ensembl"/>
        </authorList>
    </citation>
    <scope>IDENTIFICATION</scope>
</reference>
<feature type="coiled-coil region" evidence="27">
    <location>
        <begin position="68"/>
        <end position="98"/>
    </location>
</feature>
<evidence type="ECO:0000256" key="17">
    <source>
        <dbReference type="ARBA" id="ARBA00023242"/>
    </source>
</evidence>
<dbReference type="InterPro" id="IPR000571">
    <property type="entry name" value="Znf_CCCH"/>
</dbReference>
<evidence type="ECO:0000256" key="19">
    <source>
        <dbReference type="ARBA" id="ARBA00062432"/>
    </source>
</evidence>
<evidence type="ECO:0000256" key="10">
    <source>
        <dbReference type="ARBA" id="ARBA00022723"/>
    </source>
</evidence>
<keyword evidence="6" id="KW-0488">Methylation</keyword>
<reference evidence="32 33" key="1">
    <citation type="journal article" date="2014" name="Nat. Genet.">
        <title>Whole-genome sequence of a flatfish provides insights into ZW sex chromosome evolution and adaptation to a benthic lifestyle.</title>
        <authorList>
            <person name="Chen S."/>
            <person name="Zhang G."/>
            <person name="Shao C."/>
            <person name="Huang Q."/>
            <person name="Liu G."/>
            <person name="Zhang P."/>
            <person name="Song W."/>
            <person name="An N."/>
            <person name="Chalopin D."/>
            <person name="Volff J.N."/>
            <person name="Hong Y."/>
            <person name="Li Q."/>
            <person name="Sha Z."/>
            <person name="Zhou H."/>
            <person name="Xie M."/>
            <person name="Yu Q."/>
            <person name="Liu Y."/>
            <person name="Xiang H."/>
            <person name="Wang N."/>
            <person name="Wu K."/>
            <person name="Yang C."/>
            <person name="Zhou Q."/>
            <person name="Liao X."/>
            <person name="Yang L."/>
            <person name="Hu Q."/>
            <person name="Zhang J."/>
            <person name="Meng L."/>
            <person name="Jin L."/>
            <person name="Tian Y."/>
            <person name="Lian J."/>
            <person name="Yang J."/>
            <person name="Miao G."/>
            <person name="Liu S."/>
            <person name="Liang Z."/>
            <person name="Yan F."/>
            <person name="Li Y."/>
            <person name="Sun B."/>
            <person name="Zhang H."/>
            <person name="Zhang J."/>
            <person name="Zhu Y."/>
            <person name="Du M."/>
            <person name="Zhao Y."/>
            <person name="Schartl M."/>
            <person name="Tang Q."/>
            <person name="Wang J."/>
        </authorList>
    </citation>
    <scope>NUCLEOTIDE SEQUENCE</scope>
</reference>
<keyword evidence="11 26" id="KW-0863">Zinc-finger</keyword>
<evidence type="ECO:0000259" key="30">
    <source>
        <dbReference type="PROSITE" id="PS50102"/>
    </source>
</evidence>
<dbReference type="FunFam" id="3.30.70.330:FF:000044">
    <property type="entry name" value="Putative ccr4-not transcription complex subunit 4"/>
    <property type="match status" value="1"/>
</dbReference>
<accession>A0A3P8W8D1</accession>
<dbReference type="AlphaFoldDB" id="A0A3P8W8D1"/>
<evidence type="ECO:0000256" key="24">
    <source>
        <dbReference type="ARBA" id="ARBA00083942"/>
    </source>
</evidence>
<organism evidence="32 33">
    <name type="scientific">Cynoglossus semilaevis</name>
    <name type="common">Tongue sole</name>
    <dbReference type="NCBI Taxonomy" id="244447"/>
    <lineage>
        <taxon>Eukaryota</taxon>
        <taxon>Metazoa</taxon>
        <taxon>Chordata</taxon>
        <taxon>Craniata</taxon>
        <taxon>Vertebrata</taxon>
        <taxon>Euteleostomi</taxon>
        <taxon>Actinopterygii</taxon>
        <taxon>Neopterygii</taxon>
        <taxon>Teleostei</taxon>
        <taxon>Neoteleostei</taxon>
        <taxon>Acanthomorphata</taxon>
        <taxon>Carangaria</taxon>
        <taxon>Pleuronectiformes</taxon>
        <taxon>Pleuronectoidei</taxon>
        <taxon>Cynoglossidae</taxon>
        <taxon>Cynoglossinae</taxon>
        <taxon>Cynoglossus</taxon>
    </lineage>
</organism>
<feature type="compositionally biased region" description="Polar residues" evidence="28">
    <location>
        <begin position="427"/>
        <end position="453"/>
    </location>
</feature>
<keyword evidence="16 27" id="KW-0175">Coiled coil</keyword>
<feature type="domain" description="RRM" evidence="30">
    <location>
        <begin position="109"/>
        <end position="193"/>
    </location>
</feature>
<keyword evidence="14" id="KW-0832">Ubl conjugation</keyword>
<dbReference type="PROSITE" id="PS50102">
    <property type="entry name" value="RRM"/>
    <property type="match status" value="1"/>
</dbReference>
<dbReference type="InterPro" id="IPR039515">
    <property type="entry name" value="NOT4_mRING-HC-C4C4"/>
</dbReference>
<comment type="pathway">
    <text evidence="4">Protein modification; protein ubiquitination.</text>
</comment>
<dbReference type="Gene3D" id="3.30.40.10">
    <property type="entry name" value="Zinc/RING finger domain, C3HC4 (zinc finger)"/>
    <property type="match status" value="1"/>
</dbReference>
<evidence type="ECO:0000256" key="27">
    <source>
        <dbReference type="SAM" id="Coils"/>
    </source>
</evidence>
<evidence type="ECO:0000256" key="22">
    <source>
        <dbReference type="ARBA" id="ARBA00077837"/>
    </source>
</evidence>
<dbReference type="SUPFAM" id="SSF54928">
    <property type="entry name" value="RNA-binding domain, RBD"/>
    <property type="match status" value="1"/>
</dbReference>
<proteinExistence type="predicted"/>
<keyword evidence="15 25" id="KW-0694">RNA-binding</keyword>
<evidence type="ECO:0000256" key="13">
    <source>
        <dbReference type="ARBA" id="ARBA00022833"/>
    </source>
</evidence>
<evidence type="ECO:0000259" key="29">
    <source>
        <dbReference type="PROSITE" id="PS50089"/>
    </source>
</evidence>
<evidence type="ECO:0000313" key="32">
    <source>
        <dbReference type="Ensembl" id="ENSCSEP00000023793.1"/>
    </source>
</evidence>
<dbReference type="InterPro" id="IPR034261">
    <property type="entry name" value="CNOT4_RRM"/>
</dbReference>
<feature type="compositionally biased region" description="Pro residues" evidence="28">
    <location>
        <begin position="344"/>
        <end position="355"/>
    </location>
</feature>
<comment type="function">
    <text evidence="18">Has E3 ubiquitin ligase activity, promoting ubiquitination and degradation of target proteins. Involved in activation of the JAK/STAT pathway. Catalyzes ubiquitination of methylated RBM15. Plays a role in quality control of translation of mitochondrial outer membrane-localized mRNA. As part of the PINK1-regulated signaling, upon mitochondria damage, ubiquitinates ABCE1 and thereby recruits autophagy receptors to the mitochondrial outer membrane to initiate mitophagy.</text>
</comment>
<evidence type="ECO:0000256" key="9">
    <source>
        <dbReference type="ARBA" id="ARBA00022679"/>
    </source>
</evidence>
<keyword evidence="9" id="KW-0808">Transferase</keyword>
<dbReference type="SUPFAM" id="SSF57850">
    <property type="entry name" value="RING/U-box"/>
    <property type="match status" value="1"/>
</dbReference>
<dbReference type="PANTHER" id="PTHR12603:SF0">
    <property type="entry name" value="CCR4-NOT TRANSCRIPTION COMPLEX SUBUNIT 4"/>
    <property type="match status" value="1"/>
</dbReference>
<evidence type="ECO:0000256" key="15">
    <source>
        <dbReference type="ARBA" id="ARBA00022884"/>
    </source>
</evidence>
<dbReference type="SMART" id="SM00361">
    <property type="entry name" value="RRM_1"/>
    <property type="match status" value="1"/>
</dbReference>
<dbReference type="PROSITE" id="PS50089">
    <property type="entry name" value="ZF_RING_2"/>
    <property type="match status" value="1"/>
</dbReference>
<dbReference type="GO" id="GO:0030014">
    <property type="term" value="C:CCR4-NOT complex"/>
    <property type="evidence" value="ECO:0007669"/>
    <property type="project" value="InterPro"/>
</dbReference>
<evidence type="ECO:0000256" key="5">
    <source>
        <dbReference type="ARBA" id="ARBA00012483"/>
    </source>
</evidence>
<dbReference type="GeneTree" id="ENSGT00390000000068"/>
<evidence type="ECO:0000256" key="7">
    <source>
        <dbReference type="ARBA" id="ARBA00022490"/>
    </source>
</evidence>
<evidence type="ECO:0000256" key="23">
    <source>
        <dbReference type="ARBA" id="ARBA00083547"/>
    </source>
</evidence>
<dbReference type="Ensembl" id="ENSCSET00000024111.1">
    <property type="protein sequence ID" value="ENSCSEP00000023793.1"/>
    <property type="gene ID" value="ENSCSEG00000015080.1"/>
</dbReference>
<dbReference type="InterPro" id="IPR000504">
    <property type="entry name" value="RRM_dom"/>
</dbReference>
<evidence type="ECO:0000256" key="28">
    <source>
        <dbReference type="SAM" id="MobiDB-lite"/>
    </source>
</evidence>
<dbReference type="GO" id="GO:0016567">
    <property type="term" value="P:protein ubiquitination"/>
    <property type="evidence" value="ECO:0007669"/>
    <property type="project" value="TreeGrafter"/>
</dbReference>
<dbReference type="GO" id="GO:0008270">
    <property type="term" value="F:zinc ion binding"/>
    <property type="evidence" value="ECO:0007669"/>
    <property type="project" value="UniProtKB-KW"/>
</dbReference>
<evidence type="ECO:0000256" key="20">
    <source>
        <dbReference type="ARBA" id="ARBA00071435"/>
    </source>
</evidence>
<feature type="region of interest" description="Disordered" evidence="28">
    <location>
        <begin position="427"/>
        <end position="460"/>
    </location>
</feature>
<keyword evidence="33" id="KW-1185">Reference proteome</keyword>
<evidence type="ECO:0000256" key="8">
    <source>
        <dbReference type="ARBA" id="ARBA00022553"/>
    </source>
</evidence>
<feature type="region of interest" description="Disordered" evidence="28">
    <location>
        <begin position="256"/>
        <end position="307"/>
    </location>
</feature>
<dbReference type="CDD" id="cd16618">
    <property type="entry name" value="mRING-HC-C4C4_CNOT4"/>
    <property type="match status" value="1"/>
</dbReference>
<evidence type="ECO:0000313" key="33">
    <source>
        <dbReference type="Proteomes" id="UP000265120"/>
    </source>
</evidence>
<feature type="compositionally biased region" description="Polar residues" evidence="28">
    <location>
        <begin position="281"/>
        <end position="296"/>
    </location>
</feature>
<dbReference type="InterPro" id="IPR001841">
    <property type="entry name" value="Znf_RING"/>
</dbReference>
<keyword evidence="13 26" id="KW-0862">Zinc</keyword>